<keyword evidence="2 6" id="KW-0812">Transmembrane</keyword>
<dbReference type="Gene3D" id="1.10.3730.20">
    <property type="match status" value="1"/>
</dbReference>
<keyword evidence="3 6" id="KW-1133">Transmembrane helix</keyword>
<evidence type="ECO:0000256" key="3">
    <source>
        <dbReference type="ARBA" id="ARBA00022989"/>
    </source>
</evidence>
<evidence type="ECO:0000256" key="5">
    <source>
        <dbReference type="SAM" id="MobiDB-lite"/>
    </source>
</evidence>
<dbReference type="FunFam" id="1.10.3730.20:FF:000012">
    <property type="entry name" value="DUF803 domain-containing protein"/>
    <property type="match status" value="1"/>
</dbReference>
<feature type="compositionally biased region" description="Low complexity" evidence="5">
    <location>
        <begin position="492"/>
        <end position="505"/>
    </location>
</feature>
<feature type="region of interest" description="Disordered" evidence="5">
    <location>
        <begin position="491"/>
        <end position="543"/>
    </location>
</feature>
<feature type="transmembrane region" description="Helical" evidence="6">
    <location>
        <begin position="149"/>
        <end position="170"/>
    </location>
</feature>
<protein>
    <recommendedName>
        <fullName evidence="9">DUF803-domain-containing protein</fullName>
    </recommendedName>
</protein>
<evidence type="ECO:0000256" key="6">
    <source>
        <dbReference type="SAM" id="Phobius"/>
    </source>
</evidence>
<feature type="region of interest" description="Disordered" evidence="5">
    <location>
        <begin position="349"/>
        <end position="474"/>
    </location>
</feature>
<dbReference type="PANTHER" id="PTHR12570">
    <property type="match status" value="1"/>
</dbReference>
<dbReference type="SUPFAM" id="SSF103481">
    <property type="entry name" value="Multidrug resistance efflux transporter EmrE"/>
    <property type="match status" value="1"/>
</dbReference>
<dbReference type="InterPro" id="IPR037185">
    <property type="entry name" value="EmrE-like"/>
</dbReference>
<evidence type="ECO:0000256" key="4">
    <source>
        <dbReference type="ARBA" id="ARBA00023136"/>
    </source>
</evidence>
<evidence type="ECO:0008006" key="9">
    <source>
        <dbReference type="Google" id="ProtNLM"/>
    </source>
</evidence>
<name>A0A6A6EGH6_9PEZI</name>
<feature type="transmembrane region" description="Helical" evidence="6">
    <location>
        <begin position="225"/>
        <end position="244"/>
    </location>
</feature>
<sequence length="568" mass="63641">MVELSAGASVTLGVVVGLLSTSIQSIGLTLQRKSHLLEEKKEDDYERRPPYKRRRWQLGMFMFIVANLVGSTIQITTLPLPVLSTLQASGLVFNSICASIILSEPFTRYSLVGTILVATGAVLIGIFGALTEPSHNLDQLLQLLGRRQFVFWMFGTAAIVLLLLTSNWALKRIYPRSTPRLRLIRGMGFGCISGILSAHSLLIAKSAVELLVRTIVDRHNEFNRWQSWIILLGLVAFALTQLYYMHRGLKLCSTSVLYPLVFCVYNIIAIIDGLIYFHQSSRLSALHAGLIALGTIILLGGVFSLSWRLEEHDEEPTSPLIHSKHKGRVPTPQTVLTPGMGLVHGSMEEEPEYPVDLEEQTPGAHGAVSEQRKRRSIDERTPLLARAPTAPGLSGTLRSKKIPSVNNNSKWSPKASLSPRRPPRRRRMTISEETNEIWNELNDRESIPSPARRSADLERRPRSGTLPGRRKNSSAWLNQMRRRSWWEGMGVGSLSSSVSRGKSPVTNSAVIDDPDEGENSEPDAVQSPRRIRRPTWGFGDWGSQRDQDGLGDWFRLKWWRKRRREDGG</sequence>
<comment type="subcellular location">
    <subcellularLocation>
        <location evidence="1">Membrane</location>
        <topology evidence="1">Multi-pass membrane protein</topology>
    </subcellularLocation>
</comment>
<proteinExistence type="predicted"/>
<feature type="transmembrane region" description="Helical" evidence="6">
    <location>
        <begin position="6"/>
        <end position="30"/>
    </location>
</feature>
<dbReference type="Proteomes" id="UP000800200">
    <property type="component" value="Unassembled WGS sequence"/>
</dbReference>
<evidence type="ECO:0000256" key="1">
    <source>
        <dbReference type="ARBA" id="ARBA00004141"/>
    </source>
</evidence>
<accession>A0A6A6EGH6</accession>
<evidence type="ECO:0000313" key="7">
    <source>
        <dbReference type="EMBL" id="KAF2190393.1"/>
    </source>
</evidence>
<feature type="transmembrane region" description="Helical" evidence="6">
    <location>
        <begin position="283"/>
        <end position="305"/>
    </location>
</feature>
<evidence type="ECO:0000313" key="8">
    <source>
        <dbReference type="Proteomes" id="UP000800200"/>
    </source>
</evidence>
<keyword evidence="4 6" id="KW-0472">Membrane</keyword>
<dbReference type="EMBL" id="ML994618">
    <property type="protein sequence ID" value="KAF2190393.1"/>
    <property type="molecule type" value="Genomic_DNA"/>
</dbReference>
<feature type="transmembrane region" description="Helical" evidence="6">
    <location>
        <begin position="82"/>
        <end position="102"/>
    </location>
</feature>
<reference evidence="7" key="1">
    <citation type="journal article" date="2020" name="Stud. Mycol.">
        <title>101 Dothideomycetes genomes: a test case for predicting lifestyles and emergence of pathogens.</title>
        <authorList>
            <person name="Haridas S."/>
            <person name="Albert R."/>
            <person name="Binder M."/>
            <person name="Bloem J."/>
            <person name="Labutti K."/>
            <person name="Salamov A."/>
            <person name="Andreopoulos B."/>
            <person name="Baker S."/>
            <person name="Barry K."/>
            <person name="Bills G."/>
            <person name="Bluhm B."/>
            <person name="Cannon C."/>
            <person name="Castanera R."/>
            <person name="Culley D."/>
            <person name="Daum C."/>
            <person name="Ezra D."/>
            <person name="Gonzalez J."/>
            <person name="Henrissat B."/>
            <person name="Kuo A."/>
            <person name="Liang C."/>
            <person name="Lipzen A."/>
            <person name="Lutzoni F."/>
            <person name="Magnuson J."/>
            <person name="Mondo S."/>
            <person name="Nolan M."/>
            <person name="Ohm R."/>
            <person name="Pangilinan J."/>
            <person name="Park H.-J."/>
            <person name="Ramirez L."/>
            <person name="Alfaro M."/>
            <person name="Sun H."/>
            <person name="Tritt A."/>
            <person name="Yoshinaga Y."/>
            <person name="Zwiers L.-H."/>
            <person name="Turgeon B."/>
            <person name="Goodwin S."/>
            <person name="Spatafora J."/>
            <person name="Crous P."/>
            <person name="Grigoriev I."/>
        </authorList>
    </citation>
    <scope>NUCLEOTIDE SEQUENCE</scope>
    <source>
        <strain evidence="7">CBS 207.26</strain>
    </source>
</reference>
<dbReference type="InterPro" id="IPR008521">
    <property type="entry name" value="Mg_trans_NIPA"/>
</dbReference>
<feature type="transmembrane region" description="Helical" evidence="6">
    <location>
        <begin position="256"/>
        <end position="277"/>
    </location>
</feature>
<feature type="compositionally biased region" description="Acidic residues" evidence="5">
    <location>
        <begin position="349"/>
        <end position="359"/>
    </location>
</feature>
<dbReference type="AlphaFoldDB" id="A0A6A6EGH6"/>
<dbReference type="OrthoDB" id="2504919at2759"/>
<dbReference type="GO" id="GO:0016020">
    <property type="term" value="C:membrane"/>
    <property type="evidence" value="ECO:0007669"/>
    <property type="project" value="UniProtKB-SubCell"/>
</dbReference>
<evidence type="ECO:0000256" key="2">
    <source>
        <dbReference type="ARBA" id="ARBA00022692"/>
    </source>
</evidence>
<dbReference type="PANTHER" id="PTHR12570:SF86">
    <property type="entry name" value="ADR321CP"/>
    <property type="match status" value="1"/>
</dbReference>
<dbReference type="GO" id="GO:0015095">
    <property type="term" value="F:magnesium ion transmembrane transporter activity"/>
    <property type="evidence" value="ECO:0007669"/>
    <property type="project" value="InterPro"/>
</dbReference>
<gene>
    <name evidence="7" type="ORF">K469DRAFT_623448</name>
</gene>
<organism evidence="7 8">
    <name type="scientific">Zopfia rhizophila CBS 207.26</name>
    <dbReference type="NCBI Taxonomy" id="1314779"/>
    <lineage>
        <taxon>Eukaryota</taxon>
        <taxon>Fungi</taxon>
        <taxon>Dikarya</taxon>
        <taxon>Ascomycota</taxon>
        <taxon>Pezizomycotina</taxon>
        <taxon>Dothideomycetes</taxon>
        <taxon>Dothideomycetes incertae sedis</taxon>
        <taxon>Zopfiaceae</taxon>
        <taxon>Zopfia</taxon>
    </lineage>
</organism>
<feature type="transmembrane region" description="Helical" evidence="6">
    <location>
        <begin position="109"/>
        <end position="129"/>
    </location>
</feature>
<keyword evidence="8" id="KW-1185">Reference proteome</keyword>
<dbReference type="Pfam" id="PF05653">
    <property type="entry name" value="Mg_trans_NIPA"/>
    <property type="match status" value="1"/>
</dbReference>
<feature type="compositionally biased region" description="Acidic residues" evidence="5">
    <location>
        <begin position="512"/>
        <end position="521"/>
    </location>
</feature>
<feature type="transmembrane region" description="Helical" evidence="6">
    <location>
        <begin position="56"/>
        <end position="76"/>
    </location>
</feature>